<protein>
    <submittedName>
        <fullName evidence="1">Uncharacterized protein</fullName>
    </submittedName>
</protein>
<dbReference type="EMBL" id="VSSQ01073083">
    <property type="protein sequence ID" value="MPN24278.1"/>
    <property type="molecule type" value="Genomic_DNA"/>
</dbReference>
<accession>A0A645GBI3</accession>
<organism evidence="1">
    <name type="scientific">bioreactor metagenome</name>
    <dbReference type="NCBI Taxonomy" id="1076179"/>
    <lineage>
        <taxon>unclassified sequences</taxon>
        <taxon>metagenomes</taxon>
        <taxon>ecological metagenomes</taxon>
    </lineage>
</organism>
<sequence>MGLAGSAGGWLDTDNIMLKLKTGGELALVLGLKGDVEVQFGPFNDVPLSKRLGFTSSKSGTILSGMSNIIIGG</sequence>
<name>A0A645GBI3_9ZZZZ</name>
<comment type="caution">
    <text evidence="1">The sequence shown here is derived from an EMBL/GenBank/DDBJ whole genome shotgun (WGS) entry which is preliminary data.</text>
</comment>
<gene>
    <name evidence="1" type="ORF">SDC9_171673</name>
</gene>
<dbReference type="AlphaFoldDB" id="A0A645GBI3"/>
<proteinExistence type="predicted"/>
<reference evidence="1" key="1">
    <citation type="submission" date="2019-08" db="EMBL/GenBank/DDBJ databases">
        <authorList>
            <person name="Kucharzyk K."/>
            <person name="Murdoch R.W."/>
            <person name="Higgins S."/>
            <person name="Loffler F."/>
        </authorList>
    </citation>
    <scope>NUCLEOTIDE SEQUENCE</scope>
</reference>
<evidence type="ECO:0000313" key="1">
    <source>
        <dbReference type="EMBL" id="MPN24278.1"/>
    </source>
</evidence>